<dbReference type="FunFam" id="3.40.50.1360:FF:000003">
    <property type="entry name" value="Glucosamine-6-phosphate deaminase"/>
    <property type="match status" value="1"/>
</dbReference>
<dbReference type="GO" id="GO:0004342">
    <property type="term" value="F:glucosamine-6-phosphate deaminase activity"/>
    <property type="evidence" value="ECO:0007669"/>
    <property type="project" value="UniProtKB-UniRule"/>
</dbReference>
<dbReference type="GO" id="GO:0005975">
    <property type="term" value="P:carbohydrate metabolic process"/>
    <property type="evidence" value="ECO:0007669"/>
    <property type="project" value="InterPro"/>
</dbReference>
<dbReference type="GO" id="GO:0006043">
    <property type="term" value="P:glucosamine catabolic process"/>
    <property type="evidence" value="ECO:0007669"/>
    <property type="project" value="TreeGrafter"/>
</dbReference>
<evidence type="ECO:0000313" key="6">
    <source>
        <dbReference type="Proteomes" id="UP000232222"/>
    </source>
</evidence>
<dbReference type="HAMAP" id="MF_01241">
    <property type="entry name" value="GlcN6P_deamin"/>
    <property type="match status" value="1"/>
</dbReference>
<dbReference type="PANTHER" id="PTHR11280">
    <property type="entry name" value="GLUCOSAMINE-6-PHOSPHATE ISOMERASE"/>
    <property type="match status" value="1"/>
</dbReference>
<comment type="similarity">
    <text evidence="4">Belongs to the glucosamine/galactosamine-6-phosphate isomerase family. NagB subfamily.</text>
</comment>
<dbReference type="EC" id="3.5.99.6" evidence="4"/>
<dbReference type="NCBIfam" id="TIGR00502">
    <property type="entry name" value="nagB"/>
    <property type="match status" value="1"/>
</dbReference>
<accession>A0A2K8NQX3</accession>
<dbReference type="PANTHER" id="PTHR11280:SF5">
    <property type="entry name" value="GLUCOSAMINE-6-PHOSPHATE ISOMERASE"/>
    <property type="match status" value="1"/>
</dbReference>
<dbReference type="CDD" id="cd01399">
    <property type="entry name" value="GlcN6P_deaminase"/>
    <property type="match status" value="1"/>
</dbReference>
<keyword evidence="3 4" id="KW-0119">Carbohydrate metabolism</keyword>
<organism evidence="5 6">
    <name type="scientific">Entomoplasma freundtii</name>
    <dbReference type="NCBI Taxonomy" id="74700"/>
    <lineage>
        <taxon>Bacteria</taxon>
        <taxon>Bacillati</taxon>
        <taxon>Mycoplasmatota</taxon>
        <taxon>Mollicutes</taxon>
        <taxon>Entomoplasmatales</taxon>
        <taxon>Entomoplasmataceae</taxon>
        <taxon>Entomoplasma</taxon>
    </lineage>
</organism>
<name>A0A2K8NQX3_9MOLU</name>
<dbReference type="InterPro" id="IPR018321">
    <property type="entry name" value="Glucosamine6P_isomerase_CS"/>
</dbReference>
<dbReference type="PROSITE" id="PS01161">
    <property type="entry name" value="GLC_GALNAC_ISOMERASE"/>
    <property type="match status" value="1"/>
</dbReference>
<sequence length="240" mass="26082">MKVIKVKNSEEAGLSAATIISNRIHNKPNLVLGLATGSTPLPTYECLIADHKQGKLSFVNVTTFNLDEYRGLSGSHPQSYRFFMNENLFKNIDIRLDKTFVPNGLDPNEATNYDNLIAQAGGIDLQILGLGLNGHIGFNEPGTSFNSLTHIVGLTDSTIEANARFFDSKDEVPNQAISMGLKSIMNAKEILLIATGKNKAQAVAQLVKGNLSEEWPCTILQTHPNCTIILDEAAASQLNE</sequence>
<feature type="active site" description="For ring-opening step" evidence="4">
    <location>
        <position position="140"/>
    </location>
</feature>
<dbReference type="Proteomes" id="UP000232222">
    <property type="component" value="Chromosome"/>
</dbReference>
<dbReference type="KEGG" id="efr:EFREU_v1c01600"/>
<dbReference type="InterPro" id="IPR037171">
    <property type="entry name" value="NagB/RpiA_transferase-like"/>
</dbReference>
<dbReference type="RefSeq" id="WP_166666732.1">
    <property type="nucleotide sequence ID" value="NZ_CP024962.1"/>
</dbReference>
<dbReference type="SUPFAM" id="SSF100950">
    <property type="entry name" value="NagB/RpiA/CoA transferase-like"/>
    <property type="match status" value="1"/>
</dbReference>
<dbReference type="GO" id="GO:0005737">
    <property type="term" value="C:cytoplasm"/>
    <property type="evidence" value="ECO:0007669"/>
    <property type="project" value="TreeGrafter"/>
</dbReference>
<dbReference type="GO" id="GO:0042802">
    <property type="term" value="F:identical protein binding"/>
    <property type="evidence" value="ECO:0007669"/>
    <property type="project" value="TreeGrafter"/>
</dbReference>
<comment type="catalytic activity">
    <reaction evidence="1 4">
        <text>alpha-D-glucosamine 6-phosphate + H2O = beta-D-fructose 6-phosphate + NH4(+)</text>
        <dbReference type="Rhea" id="RHEA:12172"/>
        <dbReference type="ChEBI" id="CHEBI:15377"/>
        <dbReference type="ChEBI" id="CHEBI:28938"/>
        <dbReference type="ChEBI" id="CHEBI:57634"/>
        <dbReference type="ChEBI" id="CHEBI:75989"/>
        <dbReference type="EC" id="3.5.99.6"/>
    </reaction>
</comment>
<protein>
    <recommendedName>
        <fullName evidence="4">Glucosamine-6-phosphate deaminase</fullName>
        <ecNumber evidence="4">3.5.99.6</ecNumber>
    </recommendedName>
    <alternativeName>
        <fullName evidence="4">GlcN6P deaminase</fullName>
        <shortName evidence="4">GNPDA</shortName>
    </alternativeName>
    <alternativeName>
        <fullName evidence="4">Glucosamine-6-phosphate isomerase</fullName>
    </alternativeName>
</protein>
<keyword evidence="2 4" id="KW-0378">Hydrolase</keyword>
<comment type="caution">
    <text evidence="4">Lacks conserved residue(s) required for the propagation of feature annotation.</text>
</comment>
<dbReference type="InterPro" id="IPR006148">
    <property type="entry name" value="Glc/Gal-6P_isomerase"/>
</dbReference>
<reference evidence="5 6" key="1">
    <citation type="submission" date="2017-11" db="EMBL/GenBank/DDBJ databases">
        <title>Genome sequence of Entomoplasma freundtii BARC 318 (ATCC 51999).</title>
        <authorList>
            <person name="Lo W.-S."/>
            <person name="Gasparich G.E."/>
            <person name="Kuo C.-H."/>
        </authorList>
    </citation>
    <scope>NUCLEOTIDE SEQUENCE [LARGE SCALE GENOMIC DNA]</scope>
    <source>
        <strain evidence="5 6">BARC 318</strain>
    </source>
</reference>
<evidence type="ECO:0000256" key="4">
    <source>
        <dbReference type="HAMAP-Rule" id="MF_01241"/>
    </source>
</evidence>
<keyword evidence="6" id="KW-1185">Reference proteome</keyword>
<dbReference type="Gene3D" id="3.40.50.1360">
    <property type="match status" value="1"/>
</dbReference>
<dbReference type="GO" id="GO:0019262">
    <property type="term" value="P:N-acetylneuraminate catabolic process"/>
    <property type="evidence" value="ECO:0007669"/>
    <property type="project" value="UniProtKB-UniRule"/>
</dbReference>
<feature type="active site" description="For ring-opening step" evidence="4">
    <location>
        <position position="133"/>
    </location>
</feature>
<comment type="function">
    <text evidence="4">Catalyzes the reversible isomerization-deamination of glucosamine 6-phosphate (GlcN6P) to form fructose 6-phosphate (Fru6P) and ammonium ion.</text>
</comment>
<comment type="pathway">
    <text evidence="4">Amino-sugar metabolism; N-acetylneuraminate degradation; D-fructose 6-phosphate from N-acetylneuraminate: step 5/5.</text>
</comment>
<dbReference type="UniPathway" id="UPA00629">
    <property type="reaction ID" value="UER00684"/>
</dbReference>
<evidence type="ECO:0000256" key="3">
    <source>
        <dbReference type="ARBA" id="ARBA00023277"/>
    </source>
</evidence>
<feature type="active site" description="Proton acceptor; for enolization step" evidence="4">
    <location>
        <position position="67"/>
    </location>
</feature>
<gene>
    <name evidence="4 5" type="primary">nagB</name>
    <name evidence="5" type="ORF">EFREU_v1c01600</name>
</gene>
<evidence type="ECO:0000256" key="2">
    <source>
        <dbReference type="ARBA" id="ARBA00022801"/>
    </source>
</evidence>
<dbReference type="EMBL" id="CP024962">
    <property type="protein sequence ID" value="ATZ16187.1"/>
    <property type="molecule type" value="Genomic_DNA"/>
</dbReference>
<dbReference type="GO" id="GO:0006046">
    <property type="term" value="P:N-acetylglucosamine catabolic process"/>
    <property type="evidence" value="ECO:0007669"/>
    <property type="project" value="UniProtKB-UniRule"/>
</dbReference>
<evidence type="ECO:0000313" key="5">
    <source>
        <dbReference type="EMBL" id="ATZ16187.1"/>
    </source>
</evidence>
<proteinExistence type="inferred from homology"/>
<dbReference type="AlphaFoldDB" id="A0A2K8NQX3"/>
<feature type="active site" description="Proton acceptor; for ring-opening step" evidence="4">
    <location>
        <position position="135"/>
    </location>
</feature>
<dbReference type="InterPro" id="IPR004547">
    <property type="entry name" value="Glucosamine6P_isomerase"/>
</dbReference>
<evidence type="ECO:0000256" key="1">
    <source>
        <dbReference type="ARBA" id="ARBA00000644"/>
    </source>
</evidence>
<dbReference type="Pfam" id="PF01182">
    <property type="entry name" value="Glucosamine_iso"/>
    <property type="match status" value="1"/>
</dbReference>